<dbReference type="Pfam" id="PF00892">
    <property type="entry name" value="EamA"/>
    <property type="match status" value="1"/>
</dbReference>
<accession>A0A1R4LSJ9</accession>
<dbReference type="STRING" id="1123498.VR7878_03507"/>
<reference evidence="4" key="1">
    <citation type="submission" date="2017-02" db="EMBL/GenBank/DDBJ databases">
        <authorList>
            <person name="Rodrigo-Torres L."/>
            <person name="Arahal R.D."/>
            <person name="Lucena T."/>
        </authorList>
    </citation>
    <scope>NUCLEOTIDE SEQUENCE [LARGE SCALE GENOMIC DNA]</scope>
    <source>
        <strain evidence="4">CECT 7878</strain>
    </source>
</reference>
<sequence>MPYFLLILAAMFWGGNYVVGHILVAQADPIVMTEARWLLTAILLGFFVFQPS</sequence>
<evidence type="ECO:0000313" key="4">
    <source>
        <dbReference type="Proteomes" id="UP000188276"/>
    </source>
</evidence>
<gene>
    <name evidence="3" type="ORF">VR7878_03507</name>
</gene>
<evidence type="ECO:0000256" key="1">
    <source>
        <dbReference type="SAM" id="Phobius"/>
    </source>
</evidence>
<organism evidence="3 4">
    <name type="scientific">Vibrio ruber (strain DSM 16370 / JCM 11486 / BCRC 17186 / CECT 7878 / LMG 23124 / VR1)</name>
    <dbReference type="NCBI Taxonomy" id="1123498"/>
    <lineage>
        <taxon>Bacteria</taxon>
        <taxon>Pseudomonadati</taxon>
        <taxon>Pseudomonadota</taxon>
        <taxon>Gammaproteobacteria</taxon>
        <taxon>Vibrionales</taxon>
        <taxon>Vibrionaceae</taxon>
        <taxon>Vibrio</taxon>
    </lineage>
</organism>
<keyword evidence="4" id="KW-1185">Reference proteome</keyword>
<name>A0A1R4LSJ9_VIBR1</name>
<dbReference type="InterPro" id="IPR000620">
    <property type="entry name" value="EamA_dom"/>
</dbReference>
<dbReference type="Proteomes" id="UP000188276">
    <property type="component" value="Unassembled WGS sequence"/>
</dbReference>
<dbReference type="AlphaFoldDB" id="A0A1R4LSJ9"/>
<keyword evidence="1" id="KW-0472">Membrane</keyword>
<feature type="transmembrane region" description="Helical" evidence="1">
    <location>
        <begin position="30"/>
        <end position="49"/>
    </location>
</feature>
<dbReference type="GO" id="GO:0016020">
    <property type="term" value="C:membrane"/>
    <property type="evidence" value="ECO:0007669"/>
    <property type="project" value="InterPro"/>
</dbReference>
<dbReference type="EMBL" id="FULE01000050">
    <property type="protein sequence ID" value="SJN59572.1"/>
    <property type="molecule type" value="Genomic_DNA"/>
</dbReference>
<protein>
    <recommendedName>
        <fullName evidence="2">EamA domain-containing protein</fullName>
    </recommendedName>
</protein>
<dbReference type="RefSeq" id="WP_205409484.1">
    <property type="nucleotide sequence ID" value="NZ_FULE01000050.1"/>
</dbReference>
<evidence type="ECO:0000259" key="2">
    <source>
        <dbReference type="Pfam" id="PF00892"/>
    </source>
</evidence>
<keyword evidence="1" id="KW-0812">Transmembrane</keyword>
<proteinExistence type="predicted"/>
<evidence type="ECO:0000313" key="3">
    <source>
        <dbReference type="EMBL" id="SJN59572.1"/>
    </source>
</evidence>
<feature type="domain" description="EamA" evidence="2">
    <location>
        <begin position="3"/>
        <end position="49"/>
    </location>
</feature>
<keyword evidence="1" id="KW-1133">Transmembrane helix</keyword>